<organism evidence="4 5">
    <name type="scientific">Variibacter gotjawalensis</name>
    <dbReference type="NCBI Taxonomy" id="1333996"/>
    <lineage>
        <taxon>Bacteria</taxon>
        <taxon>Pseudomonadati</taxon>
        <taxon>Pseudomonadota</taxon>
        <taxon>Alphaproteobacteria</taxon>
        <taxon>Hyphomicrobiales</taxon>
        <taxon>Nitrobacteraceae</taxon>
        <taxon>Variibacter</taxon>
    </lineage>
</organism>
<dbReference type="CDD" id="cd09281">
    <property type="entry name" value="UPF0066"/>
    <property type="match status" value="1"/>
</dbReference>
<name>A0A0S3PVN1_9BRAD</name>
<evidence type="ECO:0000259" key="3">
    <source>
        <dbReference type="PROSITE" id="PS51668"/>
    </source>
</evidence>
<dbReference type="RefSeq" id="WP_096355671.1">
    <property type="nucleotide sequence ID" value="NZ_AP014946.1"/>
</dbReference>
<feature type="domain" description="TsaA-like" evidence="3">
    <location>
        <begin position="31"/>
        <end position="161"/>
    </location>
</feature>
<dbReference type="AlphaFoldDB" id="A0A0S3PVN1"/>
<dbReference type="PANTHER" id="PTHR12818:SF0">
    <property type="entry name" value="TRNA (ADENINE(37)-N6)-METHYLTRANSFERASE"/>
    <property type="match status" value="1"/>
</dbReference>
<keyword evidence="5" id="KW-1185">Reference proteome</keyword>
<dbReference type="SUPFAM" id="SSF118196">
    <property type="entry name" value="YaeB-like"/>
    <property type="match status" value="1"/>
</dbReference>
<comment type="similarity">
    <text evidence="2">Belongs to the tRNA methyltransferase O family.</text>
</comment>
<dbReference type="InterPro" id="IPR023370">
    <property type="entry name" value="TrmO-like_N"/>
</dbReference>
<evidence type="ECO:0000313" key="4">
    <source>
        <dbReference type="EMBL" id="BAT59902.1"/>
    </source>
</evidence>
<dbReference type="OrthoDB" id="9804309at2"/>
<dbReference type="InterPro" id="IPR040372">
    <property type="entry name" value="YaeB-like"/>
</dbReference>
<dbReference type="PANTHER" id="PTHR12818">
    <property type="entry name" value="TRNA (ADENINE(37)-N6)-METHYLTRANSFERASE"/>
    <property type="match status" value="1"/>
</dbReference>
<proteinExistence type="inferred from homology"/>
<evidence type="ECO:0000256" key="2">
    <source>
        <dbReference type="ARBA" id="ARBA00033753"/>
    </source>
</evidence>
<dbReference type="NCBIfam" id="TIGR00104">
    <property type="entry name" value="tRNA_TsaA"/>
    <property type="match status" value="1"/>
</dbReference>
<evidence type="ECO:0000256" key="1">
    <source>
        <dbReference type="ARBA" id="ARBA00022691"/>
    </source>
</evidence>
<reference evidence="4 5" key="1">
    <citation type="submission" date="2015-08" db="EMBL/GenBank/DDBJ databases">
        <title>Investigation of the bacterial diversity of lava forest soil.</title>
        <authorList>
            <person name="Lee J.S."/>
        </authorList>
    </citation>
    <scope>NUCLEOTIDE SEQUENCE [LARGE SCALE GENOMIC DNA]</scope>
    <source>
        <strain evidence="4 5">GJW-30</strain>
    </source>
</reference>
<dbReference type="Pfam" id="PF01980">
    <property type="entry name" value="TrmO_N"/>
    <property type="match status" value="1"/>
</dbReference>
<sequence>MNDLHRPGDTAKDLREGEVAVDLPADFDAGVYFIGRIHTPWKTRSECPKNARASDAICTVELEERWEAALKDVAGCTHLLLLYWMHEARRDLVLQKPRHYEAQRGTFSIRSPVRPNPIAASVAALIGIDGRKLSIRGIDCIDGTPLVDIKPYFSSVDSVPNAVVNWHASGTQRGE</sequence>
<dbReference type="KEGG" id="vgo:GJW-30_1_02437"/>
<evidence type="ECO:0000313" key="5">
    <source>
        <dbReference type="Proteomes" id="UP000236884"/>
    </source>
</evidence>
<dbReference type="Gene3D" id="2.40.30.70">
    <property type="entry name" value="YaeB-like"/>
    <property type="match status" value="1"/>
</dbReference>
<dbReference type="PROSITE" id="PS51668">
    <property type="entry name" value="TSAA_2"/>
    <property type="match status" value="1"/>
</dbReference>
<dbReference type="Proteomes" id="UP000236884">
    <property type="component" value="Chromosome"/>
</dbReference>
<gene>
    <name evidence="4" type="ORF">GJW-30_1_02437</name>
</gene>
<accession>A0A0S3PVN1</accession>
<protein>
    <submittedName>
        <fullName evidence="4">S-adenosyl-L-methionine-binding protein</fullName>
    </submittedName>
</protein>
<dbReference type="InterPro" id="IPR036413">
    <property type="entry name" value="YaeB-like_sf"/>
</dbReference>
<dbReference type="InterPro" id="IPR036414">
    <property type="entry name" value="YaeB_N_sf"/>
</dbReference>
<dbReference type="EMBL" id="AP014946">
    <property type="protein sequence ID" value="BAT59902.1"/>
    <property type="molecule type" value="Genomic_DNA"/>
</dbReference>
<keyword evidence="1" id="KW-0949">S-adenosyl-L-methionine</keyword>